<evidence type="ECO:0000256" key="5">
    <source>
        <dbReference type="ARBA" id="ARBA00023136"/>
    </source>
</evidence>
<dbReference type="InParanoid" id="A0A0D0D7L1"/>
<keyword evidence="4 7" id="KW-1133">Transmembrane helix</keyword>
<keyword evidence="10" id="KW-1185">Reference proteome</keyword>
<dbReference type="InterPro" id="IPR020846">
    <property type="entry name" value="MFS_dom"/>
</dbReference>
<feature type="transmembrane region" description="Helical" evidence="7">
    <location>
        <begin position="490"/>
        <end position="509"/>
    </location>
</feature>
<sequence>MTDTERDPLLPKATTEGDSDYHAQGPHDISPATRYSILAALCIANFLAVMLPSITSEFKESNQASWLGTAYLFSTCTFTPLYGRLCTILGRRAACQTALLATTLGTFLCGISTGIVDLIVARFLAGIGGGAILLLAMIIIADLYTVRNRGLPQAFNSIILGLGSGLGGPVGGILNDLFGWRVAFLCQVPLFGLVMVLVSRSLRYVTPGQGQNAKEMLKRIDFAGCIALFFMLASSLIWLSKKYNEDLLWADIQVIIPLATSVVSLAIFLVIELWVASEPILPASLFKEQVPVLVAFSNFFVSLCNFSVMYFFPLWFQTVPLDSAAIAGLHLLPDSISMAVGSFFAGWLMHRTGRYKAINVIFGIFPLCGLIPIIFMTEDSSFIHKWFSIVPVGFGNAVVFQTVLMSLQAHLSESSMAFGTAFGQLFRGLGQTSGVAISSAVFQSRLASELRERIHGPNAAQVIMDIRHSLSLVTSLPPDLQRAARDSYAASLRTVFILAACSTLTAYIVRLPIPEKEMEDHKAPMRQTERDAELDGEVNGRR</sequence>
<feature type="region of interest" description="Disordered" evidence="6">
    <location>
        <begin position="1"/>
        <end position="23"/>
    </location>
</feature>
<evidence type="ECO:0000256" key="7">
    <source>
        <dbReference type="SAM" id="Phobius"/>
    </source>
</evidence>
<evidence type="ECO:0000313" key="10">
    <source>
        <dbReference type="Proteomes" id="UP000054538"/>
    </source>
</evidence>
<feature type="transmembrane region" description="Helical" evidence="7">
    <location>
        <begin position="220"/>
        <end position="240"/>
    </location>
</feature>
<keyword evidence="5 7" id="KW-0472">Membrane</keyword>
<keyword evidence="3 7" id="KW-0812">Transmembrane</keyword>
<dbReference type="HOGENOM" id="CLU_000960_22_3_1"/>
<proteinExistence type="predicted"/>
<feature type="transmembrane region" description="Helical" evidence="7">
    <location>
        <begin position="122"/>
        <end position="143"/>
    </location>
</feature>
<feature type="transmembrane region" description="Helical" evidence="7">
    <location>
        <begin position="324"/>
        <end position="345"/>
    </location>
</feature>
<dbReference type="InterPro" id="IPR011701">
    <property type="entry name" value="MFS"/>
</dbReference>
<evidence type="ECO:0000256" key="2">
    <source>
        <dbReference type="ARBA" id="ARBA00022448"/>
    </source>
</evidence>
<feature type="transmembrane region" description="Helical" evidence="7">
    <location>
        <begin position="357"/>
        <end position="375"/>
    </location>
</feature>
<evidence type="ECO:0000313" key="9">
    <source>
        <dbReference type="EMBL" id="KIK92882.1"/>
    </source>
</evidence>
<feature type="transmembrane region" description="Helical" evidence="7">
    <location>
        <begin position="292"/>
        <end position="312"/>
    </location>
</feature>
<protein>
    <recommendedName>
        <fullName evidence="8">Major facilitator superfamily (MFS) profile domain-containing protein</fullName>
    </recommendedName>
</protein>
<evidence type="ECO:0000256" key="6">
    <source>
        <dbReference type="SAM" id="MobiDB-lite"/>
    </source>
</evidence>
<dbReference type="PROSITE" id="PS50850">
    <property type="entry name" value="MFS"/>
    <property type="match status" value="1"/>
</dbReference>
<dbReference type="GO" id="GO:0005886">
    <property type="term" value="C:plasma membrane"/>
    <property type="evidence" value="ECO:0007669"/>
    <property type="project" value="TreeGrafter"/>
</dbReference>
<dbReference type="PANTHER" id="PTHR23501">
    <property type="entry name" value="MAJOR FACILITATOR SUPERFAMILY"/>
    <property type="match status" value="1"/>
</dbReference>
<keyword evidence="2" id="KW-0813">Transport</keyword>
<feature type="transmembrane region" description="Helical" evidence="7">
    <location>
        <begin position="155"/>
        <end position="174"/>
    </location>
</feature>
<evidence type="ECO:0000256" key="4">
    <source>
        <dbReference type="ARBA" id="ARBA00022989"/>
    </source>
</evidence>
<feature type="transmembrane region" description="Helical" evidence="7">
    <location>
        <begin position="97"/>
        <end position="116"/>
    </location>
</feature>
<name>A0A0D0D7L1_9AGAM</name>
<feature type="region of interest" description="Disordered" evidence="6">
    <location>
        <begin position="518"/>
        <end position="542"/>
    </location>
</feature>
<dbReference type="GO" id="GO:0012505">
    <property type="term" value="C:endomembrane system"/>
    <property type="evidence" value="ECO:0007669"/>
    <property type="project" value="UniProtKB-SubCell"/>
</dbReference>
<evidence type="ECO:0000256" key="3">
    <source>
        <dbReference type="ARBA" id="ARBA00022692"/>
    </source>
</evidence>
<feature type="transmembrane region" description="Helical" evidence="7">
    <location>
        <begin position="387"/>
        <end position="407"/>
    </location>
</feature>
<dbReference type="AlphaFoldDB" id="A0A0D0D7L1"/>
<dbReference type="Gene3D" id="1.20.1720.10">
    <property type="entry name" value="Multidrug resistance protein D"/>
    <property type="match status" value="1"/>
</dbReference>
<feature type="transmembrane region" description="Helical" evidence="7">
    <location>
        <begin position="35"/>
        <end position="54"/>
    </location>
</feature>
<feature type="transmembrane region" description="Helical" evidence="7">
    <location>
        <begin position="252"/>
        <end position="271"/>
    </location>
</feature>
<comment type="subcellular location">
    <subcellularLocation>
        <location evidence="1">Endomembrane system</location>
        <topology evidence="1">Multi-pass membrane protein</topology>
    </subcellularLocation>
</comment>
<dbReference type="SUPFAM" id="SSF103473">
    <property type="entry name" value="MFS general substrate transporter"/>
    <property type="match status" value="1"/>
</dbReference>
<reference evidence="10" key="2">
    <citation type="submission" date="2015-01" db="EMBL/GenBank/DDBJ databases">
        <title>Evolutionary Origins and Diversification of the Mycorrhizal Mutualists.</title>
        <authorList>
            <consortium name="DOE Joint Genome Institute"/>
            <consortium name="Mycorrhizal Genomics Consortium"/>
            <person name="Kohler A."/>
            <person name="Kuo A."/>
            <person name="Nagy L.G."/>
            <person name="Floudas D."/>
            <person name="Copeland A."/>
            <person name="Barry K.W."/>
            <person name="Cichocki N."/>
            <person name="Veneault-Fourrey C."/>
            <person name="LaButti K."/>
            <person name="Lindquist E.A."/>
            <person name="Lipzen A."/>
            <person name="Lundell T."/>
            <person name="Morin E."/>
            <person name="Murat C."/>
            <person name="Riley R."/>
            <person name="Ohm R."/>
            <person name="Sun H."/>
            <person name="Tunlid A."/>
            <person name="Henrissat B."/>
            <person name="Grigoriev I.V."/>
            <person name="Hibbett D.S."/>
            <person name="Martin F."/>
        </authorList>
    </citation>
    <scope>NUCLEOTIDE SEQUENCE [LARGE SCALE GENOMIC DNA]</scope>
    <source>
        <strain evidence="10">Ve08.2h10</strain>
    </source>
</reference>
<dbReference type="Proteomes" id="UP000054538">
    <property type="component" value="Unassembled WGS sequence"/>
</dbReference>
<organism evidence="9 10">
    <name type="scientific">Paxillus rubicundulus Ve08.2h10</name>
    <dbReference type="NCBI Taxonomy" id="930991"/>
    <lineage>
        <taxon>Eukaryota</taxon>
        <taxon>Fungi</taxon>
        <taxon>Dikarya</taxon>
        <taxon>Basidiomycota</taxon>
        <taxon>Agaricomycotina</taxon>
        <taxon>Agaricomycetes</taxon>
        <taxon>Agaricomycetidae</taxon>
        <taxon>Boletales</taxon>
        <taxon>Paxilineae</taxon>
        <taxon>Paxillaceae</taxon>
        <taxon>Paxillus</taxon>
    </lineage>
</organism>
<dbReference type="PANTHER" id="PTHR23501:SF191">
    <property type="entry name" value="VACUOLAR BASIC AMINO ACID TRANSPORTER 4"/>
    <property type="match status" value="1"/>
</dbReference>
<accession>A0A0D0D7L1</accession>
<dbReference type="GO" id="GO:0015174">
    <property type="term" value="F:basic amino acid transmembrane transporter activity"/>
    <property type="evidence" value="ECO:0007669"/>
    <property type="project" value="TreeGrafter"/>
</dbReference>
<dbReference type="Pfam" id="PF07690">
    <property type="entry name" value="MFS_1"/>
    <property type="match status" value="1"/>
</dbReference>
<feature type="transmembrane region" description="Helical" evidence="7">
    <location>
        <begin position="66"/>
        <end position="85"/>
    </location>
</feature>
<dbReference type="OrthoDB" id="3437016at2759"/>
<gene>
    <name evidence="9" type="ORF">PAXRUDRAFT_34331</name>
</gene>
<evidence type="ECO:0000259" key="8">
    <source>
        <dbReference type="PROSITE" id="PS50850"/>
    </source>
</evidence>
<evidence type="ECO:0000256" key="1">
    <source>
        <dbReference type="ARBA" id="ARBA00004127"/>
    </source>
</evidence>
<reference evidence="9 10" key="1">
    <citation type="submission" date="2014-04" db="EMBL/GenBank/DDBJ databases">
        <authorList>
            <consortium name="DOE Joint Genome Institute"/>
            <person name="Kuo A."/>
            <person name="Kohler A."/>
            <person name="Jargeat P."/>
            <person name="Nagy L.G."/>
            <person name="Floudas D."/>
            <person name="Copeland A."/>
            <person name="Barry K.W."/>
            <person name="Cichocki N."/>
            <person name="Veneault-Fourrey C."/>
            <person name="LaButti K."/>
            <person name="Lindquist E.A."/>
            <person name="Lipzen A."/>
            <person name="Lundell T."/>
            <person name="Morin E."/>
            <person name="Murat C."/>
            <person name="Sun H."/>
            <person name="Tunlid A."/>
            <person name="Henrissat B."/>
            <person name="Grigoriev I.V."/>
            <person name="Hibbett D.S."/>
            <person name="Martin F."/>
            <person name="Nordberg H.P."/>
            <person name="Cantor M.N."/>
            <person name="Hua S.X."/>
        </authorList>
    </citation>
    <scope>NUCLEOTIDE SEQUENCE [LARGE SCALE GENOMIC DNA]</scope>
    <source>
        <strain evidence="9 10">Ve08.2h10</strain>
    </source>
</reference>
<dbReference type="STRING" id="930991.A0A0D0D7L1"/>
<feature type="domain" description="Major facilitator superfamily (MFS) profile" evidence="8">
    <location>
        <begin position="28"/>
        <end position="517"/>
    </location>
</feature>
<dbReference type="Gene3D" id="1.20.1250.20">
    <property type="entry name" value="MFS general substrate transporter like domains"/>
    <property type="match status" value="1"/>
</dbReference>
<feature type="transmembrane region" description="Helical" evidence="7">
    <location>
        <begin position="180"/>
        <end position="199"/>
    </location>
</feature>
<dbReference type="EMBL" id="KN825234">
    <property type="protein sequence ID" value="KIK92882.1"/>
    <property type="molecule type" value="Genomic_DNA"/>
</dbReference>
<dbReference type="GO" id="GO:0000329">
    <property type="term" value="C:fungal-type vacuole membrane"/>
    <property type="evidence" value="ECO:0007669"/>
    <property type="project" value="TreeGrafter"/>
</dbReference>
<dbReference type="InterPro" id="IPR036259">
    <property type="entry name" value="MFS_trans_sf"/>
</dbReference>